<feature type="region of interest" description="Disordered" evidence="3">
    <location>
        <begin position="31"/>
        <end position="65"/>
    </location>
</feature>
<dbReference type="InterPro" id="IPR000504">
    <property type="entry name" value="RRM_dom"/>
</dbReference>
<gene>
    <name evidence="5" type="ORF">DB88DRAFT_487777</name>
</gene>
<dbReference type="InterPro" id="IPR012677">
    <property type="entry name" value="Nucleotide-bd_a/b_plait_sf"/>
</dbReference>
<feature type="compositionally biased region" description="Low complexity" evidence="3">
    <location>
        <begin position="40"/>
        <end position="50"/>
    </location>
</feature>
<accession>A0AAD9FS72</accession>
<proteinExistence type="predicted"/>
<evidence type="ECO:0000259" key="4">
    <source>
        <dbReference type="PROSITE" id="PS50102"/>
    </source>
</evidence>
<dbReference type="GO" id="GO:0005737">
    <property type="term" value="C:cytoplasm"/>
    <property type="evidence" value="ECO:0007669"/>
    <property type="project" value="TreeGrafter"/>
</dbReference>
<reference evidence="5" key="1">
    <citation type="submission" date="2023-02" db="EMBL/GenBank/DDBJ databases">
        <title>Identification and recombinant expression of a fungal hydrolase from Papiliotrema laurentii that hydrolyzes apple cutin and clears colloidal polyester polyurethane.</title>
        <authorList>
            <consortium name="DOE Joint Genome Institute"/>
            <person name="Roman V.A."/>
            <person name="Bojanowski C."/>
            <person name="Crable B.R."/>
            <person name="Wagner D.N."/>
            <person name="Hung C.S."/>
            <person name="Nadeau L.J."/>
            <person name="Schratz L."/>
            <person name="Haridas S."/>
            <person name="Pangilinan J."/>
            <person name="Lipzen A."/>
            <person name="Na H."/>
            <person name="Yan M."/>
            <person name="Ng V."/>
            <person name="Grigoriev I.V."/>
            <person name="Spatafora J.W."/>
            <person name="Barlow D."/>
            <person name="Biffinger J."/>
            <person name="Kelley-Loughnane N."/>
            <person name="Varaljay V.A."/>
            <person name="Crookes-Goodson W.J."/>
        </authorList>
    </citation>
    <scope>NUCLEOTIDE SEQUENCE</scope>
    <source>
        <strain evidence="5">5307AH</strain>
    </source>
</reference>
<dbReference type="InterPro" id="IPR035979">
    <property type="entry name" value="RBD_domain_sf"/>
</dbReference>
<feature type="region of interest" description="Disordered" evidence="3">
    <location>
        <begin position="146"/>
        <end position="185"/>
    </location>
</feature>
<dbReference type="PANTHER" id="PTHR23236">
    <property type="entry name" value="EUKARYOTIC TRANSLATION INITIATION FACTOR 4B/4H"/>
    <property type="match status" value="1"/>
</dbReference>
<sequence>MAEGREPSPRIEDDDVNVDEELQAMQARLAEMEEEKKQLASGEAAGSASGTPKPEGDEAAGDEDDAAAVDARSIYIGNVDYGATPEEIQAHFQACGTINRVTILCDKFTGHPKGYAYVEFADPTIVANALVLHESTFRGRPLQVKEKRTNVPGMNRGRGRGRGRGQRGYHPYRGGRGRGRGGRGW</sequence>
<evidence type="ECO:0000313" key="6">
    <source>
        <dbReference type="Proteomes" id="UP001182556"/>
    </source>
</evidence>
<dbReference type="Gene3D" id="3.30.70.330">
    <property type="match status" value="1"/>
</dbReference>
<name>A0AAD9FS72_PAPLA</name>
<evidence type="ECO:0000313" key="5">
    <source>
        <dbReference type="EMBL" id="KAK1925062.1"/>
    </source>
</evidence>
<evidence type="ECO:0000256" key="2">
    <source>
        <dbReference type="PROSITE-ProRule" id="PRU00176"/>
    </source>
</evidence>
<dbReference type="EMBL" id="JAODAN010000004">
    <property type="protein sequence ID" value="KAK1925062.1"/>
    <property type="molecule type" value="Genomic_DNA"/>
</dbReference>
<dbReference type="Proteomes" id="UP001182556">
    <property type="component" value="Unassembled WGS sequence"/>
</dbReference>
<protein>
    <recommendedName>
        <fullName evidence="4">RRM domain-containing protein</fullName>
    </recommendedName>
</protein>
<dbReference type="PANTHER" id="PTHR23236:SF12">
    <property type="entry name" value="EUKARYOTIC INITIATION FACTOR 4B-RELATED"/>
    <property type="match status" value="1"/>
</dbReference>
<dbReference type="PROSITE" id="PS50102">
    <property type="entry name" value="RRM"/>
    <property type="match status" value="1"/>
</dbReference>
<organism evidence="5 6">
    <name type="scientific">Papiliotrema laurentii</name>
    <name type="common">Cryptococcus laurentii</name>
    <dbReference type="NCBI Taxonomy" id="5418"/>
    <lineage>
        <taxon>Eukaryota</taxon>
        <taxon>Fungi</taxon>
        <taxon>Dikarya</taxon>
        <taxon>Basidiomycota</taxon>
        <taxon>Agaricomycotina</taxon>
        <taxon>Tremellomycetes</taxon>
        <taxon>Tremellales</taxon>
        <taxon>Rhynchogastremaceae</taxon>
        <taxon>Papiliotrema</taxon>
    </lineage>
</organism>
<evidence type="ECO:0000256" key="3">
    <source>
        <dbReference type="SAM" id="MobiDB-lite"/>
    </source>
</evidence>
<keyword evidence="6" id="KW-1185">Reference proteome</keyword>
<dbReference type="AlphaFoldDB" id="A0AAD9FS72"/>
<feature type="compositionally biased region" description="Basic residues" evidence="3">
    <location>
        <begin position="173"/>
        <end position="185"/>
    </location>
</feature>
<feature type="domain" description="RRM" evidence="4">
    <location>
        <begin position="72"/>
        <end position="149"/>
    </location>
</feature>
<feature type="compositionally biased region" description="Basic residues" evidence="3">
    <location>
        <begin position="157"/>
        <end position="167"/>
    </location>
</feature>
<evidence type="ECO:0000256" key="1">
    <source>
        <dbReference type="ARBA" id="ARBA00022884"/>
    </source>
</evidence>
<dbReference type="CDD" id="cd12306">
    <property type="entry name" value="RRM_II_PABPs"/>
    <property type="match status" value="1"/>
</dbReference>
<dbReference type="Pfam" id="PF00076">
    <property type="entry name" value="RRM_1"/>
    <property type="match status" value="1"/>
</dbReference>
<dbReference type="SMART" id="SM00360">
    <property type="entry name" value="RRM"/>
    <property type="match status" value="1"/>
</dbReference>
<comment type="caution">
    <text evidence="5">The sequence shown here is derived from an EMBL/GenBank/DDBJ whole genome shotgun (WGS) entry which is preliminary data.</text>
</comment>
<dbReference type="SUPFAM" id="SSF54928">
    <property type="entry name" value="RNA-binding domain, RBD"/>
    <property type="match status" value="1"/>
</dbReference>
<keyword evidence="1 2" id="KW-0694">RNA-binding</keyword>
<dbReference type="GO" id="GO:0008143">
    <property type="term" value="F:poly(A) binding"/>
    <property type="evidence" value="ECO:0007669"/>
    <property type="project" value="TreeGrafter"/>
</dbReference>